<protein>
    <submittedName>
        <fullName evidence="6">Carbamoyl phosphate synthase</fullName>
    </submittedName>
</protein>
<dbReference type="RefSeq" id="WP_213376116.1">
    <property type="nucleotide sequence ID" value="NZ_BSFJ01000017.1"/>
</dbReference>
<dbReference type="SUPFAM" id="SSF56059">
    <property type="entry name" value="Glutathione synthetase ATP-binding domain-like"/>
    <property type="match status" value="1"/>
</dbReference>
<proteinExistence type="predicted"/>
<dbReference type="Pfam" id="PF21360">
    <property type="entry name" value="PylC-like_N"/>
    <property type="match status" value="1"/>
</dbReference>
<evidence type="ECO:0000256" key="1">
    <source>
        <dbReference type="ARBA" id="ARBA00022598"/>
    </source>
</evidence>
<dbReference type="InterPro" id="IPR048764">
    <property type="entry name" value="PylC_N"/>
</dbReference>
<dbReference type="PROSITE" id="PS50975">
    <property type="entry name" value="ATP_GRASP"/>
    <property type="match status" value="1"/>
</dbReference>
<evidence type="ECO:0000256" key="4">
    <source>
        <dbReference type="PROSITE-ProRule" id="PRU00409"/>
    </source>
</evidence>
<dbReference type="InterPro" id="IPR052032">
    <property type="entry name" value="ATP-dep_AA_Ligase"/>
</dbReference>
<organism evidence="6 7">
    <name type="scientific">Ancylobacter dichloromethanicus</name>
    <dbReference type="NCBI Taxonomy" id="518825"/>
    <lineage>
        <taxon>Bacteria</taxon>
        <taxon>Pseudomonadati</taxon>
        <taxon>Pseudomonadota</taxon>
        <taxon>Alphaproteobacteria</taxon>
        <taxon>Hyphomicrobiales</taxon>
        <taxon>Xanthobacteraceae</taxon>
        <taxon>Ancylobacter</taxon>
    </lineage>
</organism>
<dbReference type="Gene3D" id="3.40.50.20">
    <property type="match status" value="1"/>
</dbReference>
<dbReference type="Gene3D" id="3.30.470.20">
    <property type="entry name" value="ATP-grasp fold, B domain"/>
    <property type="match status" value="1"/>
</dbReference>
<name>A0A9W6J807_9HYPH</name>
<dbReference type="InterPro" id="IPR011761">
    <property type="entry name" value="ATP-grasp"/>
</dbReference>
<keyword evidence="3 4" id="KW-0067">ATP-binding</keyword>
<dbReference type="PANTHER" id="PTHR43585:SF2">
    <property type="entry name" value="ATP-GRASP ENZYME FSQD"/>
    <property type="match status" value="1"/>
</dbReference>
<keyword evidence="7" id="KW-1185">Reference proteome</keyword>
<dbReference type="GO" id="GO:0016874">
    <property type="term" value="F:ligase activity"/>
    <property type="evidence" value="ECO:0007669"/>
    <property type="project" value="UniProtKB-KW"/>
</dbReference>
<reference evidence="6" key="1">
    <citation type="journal article" date="2014" name="Int. J. Syst. Evol. Microbiol.">
        <title>Complete genome sequence of Corynebacterium casei LMG S-19264T (=DSM 44701T), isolated from a smear-ripened cheese.</title>
        <authorList>
            <consortium name="US DOE Joint Genome Institute (JGI-PGF)"/>
            <person name="Walter F."/>
            <person name="Albersmeier A."/>
            <person name="Kalinowski J."/>
            <person name="Ruckert C."/>
        </authorList>
    </citation>
    <scope>NUCLEOTIDE SEQUENCE</scope>
    <source>
        <strain evidence="6">VKM B-2484</strain>
    </source>
</reference>
<feature type="domain" description="ATP-grasp" evidence="5">
    <location>
        <begin position="118"/>
        <end position="308"/>
    </location>
</feature>
<keyword evidence="1" id="KW-0436">Ligase</keyword>
<dbReference type="Proteomes" id="UP001143370">
    <property type="component" value="Unassembled WGS sequence"/>
</dbReference>
<accession>A0A9W6J807</accession>
<evidence type="ECO:0000259" key="5">
    <source>
        <dbReference type="PROSITE" id="PS50975"/>
    </source>
</evidence>
<dbReference type="PANTHER" id="PTHR43585">
    <property type="entry name" value="FUMIPYRROLE BIOSYNTHESIS PROTEIN C"/>
    <property type="match status" value="1"/>
</dbReference>
<reference evidence="6" key="2">
    <citation type="submission" date="2023-01" db="EMBL/GenBank/DDBJ databases">
        <authorList>
            <person name="Sun Q."/>
            <person name="Evtushenko L."/>
        </authorList>
    </citation>
    <scope>NUCLEOTIDE SEQUENCE</scope>
    <source>
        <strain evidence="6">VKM B-2484</strain>
    </source>
</reference>
<dbReference type="InterPro" id="IPR013815">
    <property type="entry name" value="ATP_grasp_subdomain_1"/>
</dbReference>
<dbReference type="GO" id="GO:0046872">
    <property type="term" value="F:metal ion binding"/>
    <property type="evidence" value="ECO:0007669"/>
    <property type="project" value="InterPro"/>
</dbReference>
<gene>
    <name evidence="6" type="ORF">GCM10017643_26420</name>
</gene>
<dbReference type="GO" id="GO:0005524">
    <property type="term" value="F:ATP binding"/>
    <property type="evidence" value="ECO:0007669"/>
    <property type="project" value="UniProtKB-UniRule"/>
</dbReference>
<comment type="caution">
    <text evidence="6">The sequence shown here is derived from an EMBL/GenBank/DDBJ whole genome shotgun (WGS) entry which is preliminary data.</text>
</comment>
<evidence type="ECO:0000313" key="6">
    <source>
        <dbReference type="EMBL" id="GLK72526.1"/>
    </source>
</evidence>
<evidence type="ECO:0000256" key="2">
    <source>
        <dbReference type="ARBA" id="ARBA00022741"/>
    </source>
</evidence>
<sequence length="335" mass="36081">MTNVLLSCAGRRVYLVDYFRAALAGSGRVIGTDMSLTAPAMAACDVARQVPACAAPDYLDRLKQAIRAEKADLVFSLNDLELELLAGHRDAIEAETGAVLYVPSVETAAIGADKWRSFLFAREHGIGAPPTFLRLDDALAALARGELRLPVMVKPRWGSASIGLARVETAAELPAAIEACRAAIARSILAATGLENAVIVQQCLEGPEYGVDILFGRHGDLLGFAAKRKLAMRAGETDKAVTVAPERFAPMVDALARHLSHRGNLDCDFMEHEGALHLIELNTRFGGGYPFTQLAGADHVGRLLAEFEGRPMPPYRYEVGRAFAKYDMLVEVPAP</sequence>
<keyword evidence="2 4" id="KW-0547">Nucleotide-binding</keyword>
<dbReference type="Pfam" id="PF15632">
    <property type="entry name" value="ATPgrasp_Ter"/>
    <property type="match status" value="1"/>
</dbReference>
<evidence type="ECO:0000256" key="3">
    <source>
        <dbReference type="ARBA" id="ARBA00022840"/>
    </source>
</evidence>
<dbReference type="EMBL" id="BSFJ01000017">
    <property type="protein sequence ID" value="GLK72526.1"/>
    <property type="molecule type" value="Genomic_DNA"/>
</dbReference>
<dbReference type="AlphaFoldDB" id="A0A9W6J807"/>
<dbReference type="Gene3D" id="3.30.1490.20">
    <property type="entry name" value="ATP-grasp fold, A domain"/>
    <property type="match status" value="1"/>
</dbReference>
<evidence type="ECO:0000313" key="7">
    <source>
        <dbReference type="Proteomes" id="UP001143370"/>
    </source>
</evidence>